<organism evidence="1 2">
    <name type="scientific">Haemonchus placei</name>
    <name type="common">Barber's pole worm</name>
    <dbReference type="NCBI Taxonomy" id="6290"/>
    <lineage>
        <taxon>Eukaryota</taxon>
        <taxon>Metazoa</taxon>
        <taxon>Ecdysozoa</taxon>
        <taxon>Nematoda</taxon>
        <taxon>Chromadorea</taxon>
        <taxon>Rhabditida</taxon>
        <taxon>Rhabditina</taxon>
        <taxon>Rhabditomorpha</taxon>
        <taxon>Strongyloidea</taxon>
        <taxon>Trichostrongylidae</taxon>
        <taxon>Haemonchus</taxon>
    </lineage>
</organism>
<evidence type="ECO:0000313" key="2">
    <source>
        <dbReference type="Proteomes" id="UP000268014"/>
    </source>
</evidence>
<accession>A0A3P7V5R4</accession>
<dbReference type="AlphaFoldDB" id="A0A3P7V5R4"/>
<gene>
    <name evidence="1" type="ORF">HPLM_LOCUS6753</name>
</gene>
<name>A0A3P7V5R4_HAEPC</name>
<protein>
    <submittedName>
        <fullName evidence="1">Uncharacterized protein</fullName>
    </submittedName>
</protein>
<reference evidence="1 2" key="1">
    <citation type="submission" date="2018-11" db="EMBL/GenBank/DDBJ databases">
        <authorList>
            <consortium name="Pathogen Informatics"/>
        </authorList>
    </citation>
    <scope>NUCLEOTIDE SEQUENCE [LARGE SCALE GENOMIC DNA]</scope>
    <source>
        <strain evidence="1 2">MHpl1</strain>
    </source>
</reference>
<proteinExistence type="predicted"/>
<keyword evidence="2" id="KW-1185">Reference proteome</keyword>
<dbReference type="EMBL" id="UZAF01016542">
    <property type="protein sequence ID" value="VDO29937.1"/>
    <property type="molecule type" value="Genomic_DNA"/>
</dbReference>
<evidence type="ECO:0000313" key="1">
    <source>
        <dbReference type="EMBL" id="VDO29937.1"/>
    </source>
</evidence>
<sequence length="140" mass="15527">MYVNDNRSTKRISVSCSRGSAGASFTRPELRKSSNTHLSDEDSLKFVTKGNFLARPFVNDSETRRSCCFETSSMGRFRIDSFLHVVIKISISAALSNKAIVSPETLSSVLCWNDQGSCCGFTHMSFVHHVVIIATLGDRR</sequence>
<dbReference type="Proteomes" id="UP000268014">
    <property type="component" value="Unassembled WGS sequence"/>
</dbReference>